<dbReference type="InterPro" id="IPR052017">
    <property type="entry name" value="TSUP"/>
</dbReference>
<dbReference type="EMBL" id="CP014352">
    <property type="protein sequence ID" value="AMS05518.1"/>
    <property type="molecule type" value="Genomic_DNA"/>
</dbReference>
<protein>
    <recommendedName>
        <fullName evidence="8">Probable membrane transporter protein</fullName>
    </recommendedName>
</protein>
<evidence type="ECO:0000313" key="9">
    <source>
        <dbReference type="EMBL" id="AMS05518.1"/>
    </source>
</evidence>
<dbReference type="Proteomes" id="UP000178666">
    <property type="component" value="Chromosome"/>
</dbReference>
<keyword evidence="12" id="KW-1185">Reference proteome</keyword>
<keyword evidence="5 8" id="KW-0812">Transmembrane</keyword>
<dbReference type="AlphaFoldDB" id="A0AAC9FC46"/>
<evidence type="ECO:0000313" key="10">
    <source>
        <dbReference type="EMBL" id="AOZ46991.1"/>
    </source>
</evidence>
<evidence type="ECO:0000256" key="6">
    <source>
        <dbReference type="ARBA" id="ARBA00022989"/>
    </source>
</evidence>
<dbReference type="KEGG" id="aaci:ASQ49_06435"/>
<keyword evidence="7 8" id="KW-0472">Membrane</keyword>
<evidence type="ECO:0000256" key="7">
    <source>
        <dbReference type="ARBA" id="ARBA00023136"/>
    </source>
</evidence>
<comment type="subcellular location">
    <subcellularLocation>
        <location evidence="1 8">Cell membrane</location>
        <topology evidence="1 8">Multi-pass membrane protein</topology>
    </subcellularLocation>
</comment>
<evidence type="ECO:0000256" key="5">
    <source>
        <dbReference type="ARBA" id="ARBA00022692"/>
    </source>
</evidence>
<feature type="transmembrane region" description="Helical" evidence="8">
    <location>
        <begin position="178"/>
        <end position="207"/>
    </location>
</feature>
<evidence type="ECO:0000256" key="4">
    <source>
        <dbReference type="ARBA" id="ARBA00022475"/>
    </source>
</evidence>
<reference evidence="10 12" key="1">
    <citation type="journal article" date="2016" name="Plant Dis.">
        <title>Improved production of propionic acid using genome shuffling.</title>
        <authorList>
            <person name="Luna-Flores C.H."/>
            <person name="Palfreyman R.W."/>
            <person name="Kromer J.O."/>
            <person name="Nielsen L.K."/>
            <person name="Marcellin E."/>
        </authorList>
    </citation>
    <scope>NUCLEOTIDE SEQUENCE [LARGE SCALE GENOMIC DNA]</scope>
    <source>
        <strain evidence="10 12">F3E8</strain>
    </source>
</reference>
<dbReference type="Proteomes" id="UP000075221">
    <property type="component" value="Chromosome"/>
</dbReference>
<dbReference type="GeneID" id="88084660"/>
<keyword evidence="6 8" id="KW-1133">Transmembrane helix</keyword>
<dbReference type="Pfam" id="PF01925">
    <property type="entry name" value="TauE"/>
    <property type="match status" value="1"/>
</dbReference>
<feature type="transmembrane region" description="Helical" evidence="8">
    <location>
        <begin position="227"/>
        <end position="245"/>
    </location>
</feature>
<proteinExistence type="inferred from homology"/>
<dbReference type="InterPro" id="IPR002781">
    <property type="entry name" value="TM_pro_TauE-like"/>
</dbReference>
<evidence type="ECO:0000313" key="12">
    <source>
        <dbReference type="Proteomes" id="UP000178666"/>
    </source>
</evidence>
<feature type="transmembrane region" description="Helical" evidence="8">
    <location>
        <begin position="79"/>
        <end position="97"/>
    </location>
</feature>
<sequence length="247" mass="25553">MSIGSLVLLLVAGAAAGLVGYISGLASLVSYPALLAVGLNPLLANTTNTLAQVGAGMGATLRAGRQVWAGGRRRTLQQLAIAAIAGAAGGALLVATGESSFGKVAPWLILFASLMMLASPHLWRLRGESGHWAGYLVALVPVCLYGGYFGAGAGVVFLAAVLMLTTQEYRQSVLMKSVLLAVSNLTASIIFICFTTVDWLVVAVMFVGQLIGGSLGPAVQRHVPNSVSRWVIAVGGVVMACWLWMRG</sequence>
<accession>A0AAC9FC46</accession>
<evidence type="ECO:0000313" key="11">
    <source>
        <dbReference type="Proteomes" id="UP000075221"/>
    </source>
</evidence>
<keyword evidence="3" id="KW-0813">Transport</keyword>
<evidence type="ECO:0000256" key="8">
    <source>
        <dbReference type="RuleBase" id="RU363041"/>
    </source>
</evidence>
<dbReference type="EMBL" id="CP015970">
    <property type="protein sequence ID" value="AOZ46991.1"/>
    <property type="molecule type" value="Genomic_DNA"/>
</dbReference>
<evidence type="ECO:0000256" key="3">
    <source>
        <dbReference type="ARBA" id="ARBA00022448"/>
    </source>
</evidence>
<evidence type="ECO:0000256" key="2">
    <source>
        <dbReference type="ARBA" id="ARBA00009142"/>
    </source>
</evidence>
<feature type="transmembrane region" description="Helical" evidence="8">
    <location>
        <begin position="104"/>
        <end position="123"/>
    </location>
</feature>
<dbReference type="PANTHER" id="PTHR30269">
    <property type="entry name" value="TRANSMEMBRANE PROTEIN YFCA"/>
    <property type="match status" value="1"/>
</dbReference>
<dbReference type="RefSeq" id="WP_028700672.1">
    <property type="nucleotide sequence ID" value="NZ_CP013126.1"/>
</dbReference>
<reference evidence="9 11" key="2">
    <citation type="submission" date="2016-02" db="EMBL/GenBank/DDBJ databases">
        <title>Complete Genome Sequence of Propionibacterium acidipropionici ATCC 55737.</title>
        <authorList>
            <person name="Luna Flores C.H."/>
            <person name="Nielsen L.K."/>
            <person name="Marcellin E."/>
        </authorList>
    </citation>
    <scope>NUCLEOTIDE SEQUENCE [LARGE SCALE GENOMIC DNA]</scope>
    <source>
        <strain evidence="9 11">ATCC 55737</strain>
    </source>
</reference>
<evidence type="ECO:0000256" key="1">
    <source>
        <dbReference type="ARBA" id="ARBA00004651"/>
    </source>
</evidence>
<organism evidence="9 11">
    <name type="scientific">Acidipropionibacterium acidipropionici</name>
    <dbReference type="NCBI Taxonomy" id="1748"/>
    <lineage>
        <taxon>Bacteria</taxon>
        <taxon>Bacillati</taxon>
        <taxon>Actinomycetota</taxon>
        <taxon>Actinomycetes</taxon>
        <taxon>Propionibacteriales</taxon>
        <taxon>Propionibacteriaceae</taxon>
        <taxon>Acidipropionibacterium</taxon>
    </lineage>
</organism>
<keyword evidence="4 8" id="KW-1003">Cell membrane</keyword>
<dbReference type="PANTHER" id="PTHR30269:SF0">
    <property type="entry name" value="MEMBRANE TRANSPORTER PROTEIN YFCA-RELATED"/>
    <property type="match status" value="1"/>
</dbReference>
<dbReference type="GO" id="GO:0005886">
    <property type="term" value="C:plasma membrane"/>
    <property type="evidence" value="ECO:0007669"/>
    <property type="project" value="UniProtKB-SubCell"/>
</dbReference>
<feature type="transmembrane region" description="Helical" evidence="8">
    <location>
        <begin position="135"/>
        <end position="166"/>
    </location>
</feature>
<gene>
    <name evidence="10" type="ORF">A8L58_10190</name>
    <name evidence="9" type="ORF">AXH35_08745</name>
</gene>
<comment type="similarity">
    <text evidence="2 8">Belongs to the 4-toluene sulfonate uptake permease (TSUP) (TC 2.A.102) family.</text>
</comment>
<name>A0AAC9FC46_9ACTN</name>